<evidence type="ECO:0000256" key="1">
    <source>
        <dbReference type="ARBA" id="ARBA00004305"/>
    </source>
</evidence>
<keyword evidence="7" id="KW-0276">Fatty acid metabolism</keyword>
<dbReference type="SUPFAM" id="SSF51735">
    <property type="entry name" value="NAD(P)-binding Rossmann-fold domains"/>
    <property type="match status" value="1"/>
</dbReference>
<keyword evidence="8" id="KW-0560">Oxidoreductase</keyword>
<dbReference type="Pfam" id="PF13561">
    <property type="entry name" value="adh_short_C2"/>
    <property type="match status" value="1"/>
</dbReference>
<evidence type="ECO:0000256" key="23">
    <source>
        <dbReference type="ARBA" id="ARBA00081936"/>
    </source>
</evidence>
<evidence type="ECO:0000259" key="26">
    <source>
        <dbReference type="SMART" id="SM00822"/>
    </source>
</evidence>
<keyword evidence="10" id="KW-0443">Lipid metabolism</keyword>
<dbReference type="Proteomes" id="UP001321473">
    <property type="component" value="Unassembled WGS sequence"/>
</dbReference>
<dbReference type="SMART" id="SM00822">
    <property type="entry name" value="PKS_KR"/>
    <property type="match status" value="1"/>
</dbReference>
<dbReference type="PANTHER" id="PTHR24321">
    <property type="entry name" value="DEHYDROGENASES, SHORT CHAIN"/>
    <property type="match status" value="1"/>
</dbReference>
<dbReference type="GO" id="GO:0008210">
    <property type="term" value="P:estrogen metabolic process"/>
    <property type="evidence" value="ECO:0007669"/>
    <property type="project" value="UniProtKB-ARBA"/>
</dbReference>
<evidence type="ECO:0000256" key="20">
    <source>
        <dbReference type="ARBA" id="ARBA00070911"/>
    </source>
</evidence>
<dbReference type="PRINTS" id="PR00081">
    <property type="entry name" value="GDHRDH"/>
</dbReference>
<keyword evidence="11" id="KW-0496">Mitochondrion</keyword>
<evidence type="ECO:0000256" key="7">
    <source>
        <dbReference type="ARBA" id="ARBA00022832"/>
    </source>
</evidence>
<dbReference type="AlphaFoldDB" id="A0AAQ4EIP6"/>
<keyword evidence="9" id="KW-0520">NAD</keyword>
<dbReference type="GO" id="GO:0047035">
    <property type="term" value="F:testosterone dehydrogenase (NAD+) activity"/>
    <property type="evidence" value="ECO:0007669"/>
    <property type="project" value="UniProtKB-EC"/>
</dbReference>
<keyword evidence="12" id="KW-0275">Fatty acid biosynthesis</keyword>
<protein>
    <recommendedName>
        <fullName evidence="20">(3R)-3-hydroxyacyl-CoA dehydrogenase</fullName>
        <ecNumber evidence="19">1.1.1.239</ecNumber>
        <ecNumber evidence="4">1.1.1.n12</ecNumber>
    </recommendedName>
    <alternativeName>
        <fullName evidence="22">17-beta-hydroxysteroid dehydrogenase 8</fullName>
    </alternativeName>
    <alternativeName>
        <fullName evidence="21">3-ketoacyl-[acyl-carrier-protein] reductase alpha subunit</fullName>
    </alternativeName>
    <alternativeName>
        <fullName evidence="24">3-oxoacyl-[acyl-carrier-protein] reductase</fullName>
    </alternativeName>
    <alternativeName>
        <fullName evidence="25">Estradiol 17-beta-dehydrogenase 8</fullName>
    </alternativeName>
    <alternativeName>
        <fullName evidence="23">Testosterone 17-beta-dehydrogenase 8</fullName>
    </alternativeName>
</protein>
<evidence type="ECO:0000256" key="5">
    <source>
        <dbReference type="ARBA" id="ARBA00022516"/>
    </source>
</evidence>
<name>A0AAQ4EIP6_AMBAM</name>
<comment type="subunit">
    <text evidence="18">Heterotetramer with CBR4; contains two molecules of HSD17B8 and CBR4.</text>
</comment>
<evidence type="ECO:0000256" key="17">
    <source>
        <dbReference type="ARBA" id="ARBA00052680"/>
    </source>
</evidence>
<comment type="catalytic activity">
    <reaction evidence="16">
        <text>17beta-hydroxy-5alpha-androstan-3-one + NAD(+) = 5alpha-androstan-3,17-dione + NADH + H(+)</text>
        <dbReference type="Rhea" id="RHEA:41992"/>
        <dbReference type="ChEBI" id="CHEBI:15378"/>
        <dbReference type="ChEBI" id="CHEBI:15994"/>
        <dbReference type="ChEBI" id="CHEBI:16330"/>
        <dbReference type="ChEBI" id="CHEBI:57540"/>
        <dbReference type="ChEBI" id="CHEBI:57945"/>
    </reaction>
    <physiologicalReaction direction="left-to-right" evidence="16">
        <dbReference type="Rhea" id="RHEA:41993"/>
    </physiologicalReaction>
</comment>
<evidence type="ECO:0000256" key="24">
    <source>
        <dbReference type="ARBA" id="ARBA00083097"/>
    </source>
</evidence>
<evidence type="ECO:0000256" key="18">
    <source>
        <dbReference type="ARBA" id="ARBA00065174"/>
    </source>
</evidence>
<dbReference type="PROSITE" id="PS00061">
    <property type="entry name" value="ADH_SHORT"/>
    <property type="match status" value="1"/>
</dbReference>
<dbReference type="InterPro" id="IPR002347">
    <property type="entry name" value="SDR_fam"/>
</dbReference>
<comment type="catalytic activity">
    <reaction evidence="14">
        <text>17beta-estradiol + NAD(+) = estrone + NADH + H(+)</text>
        <dbReference type="Rhea" id="RHEA:24612"/>
        <dbReference type="ChEBI" id="CHEBI:15378"/>
        <dbReference type="ChEBI" id="CHEBI:16469"/>
        <dbReference type="ChEBI" id="CHEBI:17263"/>
        <dbReference type="ChEBI" id="CHEBI:57540"/>
        <dbReference type="ChEBI" id="CHEBI:57945"/>
        <dbReference type="EC" id="1.1.1.62"/>
    </reaction>
    <physiologicalReaction direction="left-to-right" evidence="14">
        <dbReference type="Rhea" id="RHEA:24613"/>
    </physiologicalReaction>
    <physiologicalReaction direction="right-to-left" evidence="14">
        <dbReference type="Rhea" id="RHEA:24614"/>
    </physiologicalReaction>
</comment>
<evidence type="ECO:0000256" key="16">
    <source>
        <dbReference type="ARBA" id="ARBA00050435"/>
    </source>
</evidence>
<evidence type="ECO:0000256" key="14">
    <source>
        <dbReference type="ARBA" id="ARBA00049069"/>
    </source>
</evidence>
<keyword evidence="28" id="KW-1185">Reference proteome</keyword>
<sequence>MADSEAPFRGRLALVTGGASGIGEAVCRVLAAEGATLVVADKQLEAARKVAESLPGDGKHIAVYVDVGDSSSVEELFDHVRSNFTQPLSVVVNSAGILRSAPLVDCSEELFDDVIRVNLKGTFLVTRAASRYMLRSGIQLPEGGAAIVNIASVAANAWGRATPAYASSKAGVVALTKTTAKELAAHGIRCNAVLPGWTDTPMSGGEYQKHKEAAVSMVPLKRAARPLEVAEAIKFLCSAASSYVTGAALEVAGGLNI</sequence>
<comment type="catalytic activity">
    <reaction evidence="17">
        <text>a (3R)-3-hydroxyacyl-CoA + NAD(+) = a 3-oxoacyl-CoA + NADH + H(+)</text>
        <dbReference type="Rhea" id="RHEA:32711"/>
        <dbReference type="ChEBI" id="CHEBI:15378"/>
        <dbReference type="ChEBI" id="CHEBI:57319"/>
        <dbReference type="ChEBI" id="CHEBI:57540"/>
        <dbReference type="ChEBI" id="CHEBI:57945"/>
        <dbReference type="ChEBI" id="CHEBI:90726"/>
        <dbReference type="EC" id="1.1.1.n12"/>
    </reaction>
    <physiologicalReaction direction="left-to-right" evidence="17">
        <dbReference type="Rhea" id="RHEA:32712"/>
    </physiologicalReaction>
</comment>
<evidence type="ECO:0000256" key="19">
    <source>
        <dbReference type="ARBA" id="ARBA00066822"/>
    </source>
</evidence>
<comment type="subcellular location">
    <subcellularLocation>
        <location evidence="1">Mitochondrion matrix</location>
    </subcellularLocation>
</comment>
<dbReference type="InterPro" id="IPR020904">
    <property type="entry name" value="Sc_DH/Rdtase_CS"/>
</dbReference>
<comment type="pathway">
    <text evidence="2">Lipid metabolism.</text>
</comment>
<dbReference type="GO" id="GO:0004303">
    <property type="term" value="F:estradiol 17-beta-dehydrogenase [NAD(P)+] activity"/>
    <property type="evidence" value="ECO:0007669"/>
    <property type="project" value="UniProtKB-EC"/>
</dbReference>
<comment type="catalytic activity">
    <reaction evidence="15">
        <text>testosterone + NAD(+) = androst-4-ene-3,17-dione + NADH + H(+)</text>
        <dbReference type="Rhea" id="RHEA:14929"/>
        <dbReference type="ChEBI" id="CHEBI:15378"/>
        <dbReference type="ChEBI" id="CHEBI:16422"/>
        <dbReference type="ChEBI" id="CHEBI:17347"/>
        <dbReference type="ChEBI" id="CHEBI:57540"/>
        <dbReference type="ChEBI" id="CHEBI:57945"/>
        <dbReference type="EC" id="1.1.1.239"/>
    </reaction>
    <physiologicalReaction direction="left-to-right" evidence="15">
        <dbReference type="Rhea" id="RHEA:14930"/>
    </physiologicalReaction>
</comment>
<feature type="domain" description="Ketoreductase" evidence="26">
    <location>
        <begin position="11"/>
        <end position="176"/>
    </location>
</feature>
<dbReference type="FunFam" id="3.40.50.720:FF:000231">
    <property type="entry name" value="Estradiol 17-beta-dehydrogenase 8"/>
    <property type="match status" value="1"/>
</dbReference>
<organism evidence="27 28">
    <name type="scientific">Amblyomma americanum</name>
    <name type="common">Lone star tick</name>
    <dbReference type="NCBI Taxonomy" id="6943"/>
    <lineage>
        <taxon>Eukaryota</taxon>
        <taxon>Metazoa</taxon>
        <taxon>Ecdysozoa</taxon>
        <taxon>Arthropoda</taxon>
        <taxon>Chelicerata</taxon>
        <taxon>Arachnida</taxon>
        <taxon>Acari</taxon>
        <taxon>Parasitiformes</taxon>
        <taxon>Ixodida</taxon>
        <taxon>Ixodoidea</taxon>
        <taxon>Ixodidae</taxon>
        <taxon>Amblyomminae</taxon>
        <taxon>Amblyomma</taxon>
    </lineage>
</organism>
<evidence type="ECO:0000256" key="4">
    <source>
        <dbReference type="ARBA" id="ARBA00012456"/>
    </source>
</evidence>
<dbReference type="Gene3D" id="3.40.50.720">
    <property type="entry name" value="NAD(P)-binding Rossmann-like Domain"/>
    <property type="match status" value="1"/>
</dbReference>
<dbReference type="EMBL" id="JARKHS020015369">
    <property type="protein sequence ID" value="KAK8774491.1"/>
    <property type="molecule type" value="Genomic_DNA"/>
</dbReference>
<evidence type="ECO:0000256" key="9">
    <source>
        <dbReference type="ARBA" id="ARBA00023027"/>
    </source>
</evidence>
<reference evidence="27 28" key="1">
    <citation type="journal article" date="2023" name="Arcadia Sci">
        <title>De novo assembly of a long-read Amblyomma americanum tick genome.</title>
        <authorList>
            <person name="Chou S."/>
            <person name="Poskanzer K.E."/>
            <person name="Rollins M."/>
            <person name="Thuy-Boun P.S."/>
        </authorList>
    </citation>
    <scope>NUCLEOTIDE SEQUENCE [LARGE SCALE GENOMIC DNA]</scope>
    <source>
        <strain evidence="27">F_SG_1</strain>
        <tissue evidence="27">Salivary glands</tissue>
    </source>
</reference>
<evidence type="ECO:0000256" key="21">
    <source>
        <dbReference type="ARBA" id="ARBA00077835"/>
    </source>
</evidence>
<proteinExistence type="inferred from homology"/>
<dbReference type="InterPro" id="IPR057326">
    <property type="entry name" value="KR_dom"/>
</dbReference>
<dbReference type="EC" id="1.1.1.n12" evidence="4"/>
<keyword evidence="6" id="KW-0597">Phosphoprotein</keyword>
<evidence type="ECO:0000313" key="27">
    <source>
        <dbReference type="EMBL" id="KAK8774491.1"/>
    </source>
</evidence>
<accession>A0AAQ4EIP6</accession>
<evidence type="ECO:0000256" key="25">
    <source>
        <dbReference type="ARBA" id="ARBA00083258"/>
    </source>
</evidence>
<evidence type="ECO:0000256" key="2">
    <source>
        <dbReference type="ARBA" id="ARBA00005189"/>
    </source>
</evidence>
<keyword evidence="5" id="KW-0444">Lipid biosynthesis</keyword>
<evidence type="ECO:0000256" key="3">
    <source>
        <dbReference type="ARBA" id="ARBA00006484"/>
    </source>
</evidence>
<evidence type="ECO:0000256" key="12">
    <source>
        <dbReference type="ARBA" id="ARBA00023160"/>
    </source>
</evidence>
<dbReference type="GO" id="GO:0006633">
    <property type="term" value="P:fatty acid biosynthetic process"/>
    <property type="evidence" value="ECO:0007669"/>
    <property type="project" value="UniProtKB-KW"/>
</dbReference>
<evidence type="ECO:0000256" key="10">
    <source>
        <dbReference type="ARBA" id="ARBA00023098"/>
    </source>
</evidence>
<evidence type="ECO:0000256" key="15">
    <source>
        <dbReference type="ARBA" id="ARBA00050232"/>
    </source>
</evidence>
<comment type="caution">
    <text evidence="27">The sequence shown here is derived from an EMBL/GenBank/DDBJ whole genome shotgun (WGS) entry which is preliminary data.</text>
</comment>
<gene>
    <name evidence="27" type="ORF">V5799_010977</name>
</gene>
<comment type="pathway">
    <text evidence="13">Steroid biosynthesis; estrogen biosynthesis.</text>
</comment>
<evidence type="ECO:0000313" key="28">
    <source>
        <dbReference type="Proteomes" id="UP001321473"/>
    </source>
</evidence>
<dbReference type="InterPro" id="IPR036291">
    <property type="entry name" value="NAD(P)-bd_dom_sf"/>
</dbReference>
<evidence type="ECO:0000256" key="13">
    <source>
        <dbReference type="ARBA" id="ARBA00037929"/>
    </source>
</evidence>
<comment type="similarity">
    <text evidence="3">Belongs to the short-chain dehydrogenases/reductases (SDR) family.</text>
</comment>
<dbReference type="EC" id="1.1.1.239" evidence="19"/>
<dbReference type="GO" id="GO:0005759">
    <property type="term" value="C:mitochondrial matrix"/>
    <property type="evidence" value="ECO:0007669"/>
    <property type="project" value="UniProtKB-SubCell"/>
</dbReference>
<dbReference type="PANTHER" id="PTHR24321:SF8">
    <property type="entry name" value="ESTRADIOL 17-BETA-DEHYDROGENASE 8-RELATED"/>
    <property type="match status" value="1"/>
</dbReference>
<dbReference type="PRINTS" id="PR00080">
    <property type="entry name" value="SDRFAMILY"/>
</dbReference>
<evidence type="ECO:0000256" key="11">
    <source>
        <dbReference type="ARBA" id="ARBA00023128"/>
    </source>
</evidence>
<evidence type="ECO:0000256" key="8">
    <source>
        <dbReference type="ARBA" id="ARBA00023002"/>
    </source>
</evidence>
<evidence type="ECO:0000256" key="22">
    <source>
        <dbReference type="ARBA" id="ARBA00081419"/>
    </source>
</evidence>
<evidence type="ECO:0000256" key="6">
    <source>
        <dbReference type="ARBA" id="ARBA00022553"/>
    </source>
</evidence>